<dbReference type="Gene3D" id="3.10.450.50">
    <property type="match status" value="1"/>
</dbReference>
<dbReference type="SUPFAM" id="SSF54427">
    <property type="entry name" value="NTF2-like"/>
    <property type="match status" value="1"/>
</dbReference>
<dbReference type="PANTHER" id="PTHR38436:SF1">
    <property type="entry name" value="ESTER CYCLASE"/>
    <property type="match status" value="1"/>
</dbReference>
<sequence length="143" mass="15486">MSAQDNITVVQGFIDNVLNEGDLSALERYWTEDMVWRGGSLGEYHGLANFRKFAEANATGAFTGMHLEPQRFLADGDTVIALFTNSGVNTGPFMGMPATGKSAKWNGVGIYRIHDGKIAEATFVEDILAMLLQLGITRLPSAS</sequence>
<protein>
    <submittedName>
        <fullName evidence="1">Ester cyclase</fullName>
    </submittedName>
</protein>
<dbReference type="InterPro" id="IPR032710">
    <property type="entry name" value="NTF2-like_dom_sf"/>
</dbReference>
<name>A0AB39MNR1_9ACTN</name>
<evidence type="ECO:0000313" key="1">
    <source>
        <dbReference type="EMBL" id="XDQ07434.1"/>
    </source>
</evidence>
<dbReference type="RefSeq" id="WP_369192217.1">
    <property type="nucleotide sequence ID" value="NZ_CP163431.1"/>
</dbReference>
<dbReference type="GO" id="GO:0030638">
    <property type="term" value="P:polyketide metabolic process"/>
    <property type="evidence" value="ECO:0007669"/>
    <property type="project" value="InterPro"/>
</dbReference>
<organism evidence="1">
    <name type="scientific">Streptomyces sp. R08</name>
    <dbReference type="NCBI Taxonomy" id="3238624"/>
    <lineage>
        <taxon>Bacteria</taxon>
        <taxon>Bacillati</taxon>
        <taxon>Actinomycetota</taxon>
        <taxon>Actinomycetes</taxon>
        <taxon>Kitasatosporales</taxon>
        <taxon>Streptomycetaceae</taxon>
        <taxon>Streptomyces</taxon>
    </lineage>
</organism>
<dbReference type="EMBL" id="CP163431">
    <property type="protein sequence ID" value="XDQ07434.1"/>
    <property type="molecule type" value="Genomic_DNA"/>
</dbReference>
<dbReference type="InterPro" id="IPR009959">
    <property type="entry name" value="Cyclase_SnoaL-like"/>
</dbReference>
<dbReference type="AlphaFoldDB" id="A0AB39MNR1"/>
<gene>
    <name evidence="1" type="ORF">AB5J58_47835</name>
</gene>
<accession>A0AB39MNR1</accession>
<proteinExistence type="predicted"/>
<reference evidence="1" key="1">
    <citation type="submission" date="2024-07" db="EMBL/GenBank/DDBJ databases">
        <authorList>
            <person name="Yu S.T."/>
        </authorList>
    </citation>
    <scope>NUCLEOTIDE SEQUENCE</scope>
    <source>
        <strain evidence="1">R08</strain>
    </source>
</reference>
<dbReference type="PANTHER" id="PTHR38436">
    <property type="entry name" value="POLYKETIDE CYCLASE SNOAL-LIKE DOMAIN"/>
    <property type="match status" value="1"/>
</dbReference>
<dbReference type="Pfam" id="PF07366">
    <property type="entry name" value="SnoaL"/>
    <property type="match status" value="1"/>
</dbReference>